<feature type="domain" description="RING-type" evidence="6">
    <location>
        <begin position="262"/>
        <end position="330"/>
    </location>
</feature>
<dbReference type="SMART" id="SM00184">
    <property type="entry name" value="RING"/>
    <property type="match status" value="1"/>
</dbReference>
<feature type="compositionally biased region" description="Acidic residues" evidence="5">
    <location>
        <begin position="603"/>
        <end position="612"/>
    </location>
</feature>
<dbReference type="EMBL" id="KZ819321">
    <property type="protein sequence ID" value="PWN24009.1"/>
    <property type="molecule type" value="Genomic_DNA"/>
</dbReference>
<dbReference type="PROSITE" id="PS50089">
    <property type="entry name" value="ZF_RING_2"/>
    <property type="match status" value="1"/>
</dbReference>
<dbReference type="PROSITE" id="PS00518">
    <property type="entry name" value="ZF_RING_1"/>
    <property type="match status" value="1"/>
</dbReference>
<feature type="compositionally biased region" description="Basic and acidic residues" evidence="5">
    <location>
        <begin position="191"/>
        <end position="211"/>
    </location>
</feature>
<evidence type="ECO:0000313" key="8">
    <source>
        <dbReference type="Proteomes" id="UP000245942"/>
    </source>
</evidence>
<dbReference type="AlphaFoldDB" id="A0A316UFJ1"/>
<dbReference type="SUPFAM" id="SSF57850">
    <property type="entry name" value="RING/U-box"/>
    <property type="match status" value="1"/>
</dbReference>
<feature type="compositionally biased region" description="Polar residues" evidence="5">
    <location>
        <begin position="65"/>
        <end position="79"/>
    </location>
</feature>
<dbReference type="GeneID" id="37015731"/>
<dbReference type="InterPro" id="IPR013083">
    <property type="entry name" value="Znf_RING/FYVE/PHD"/>
</dbReference>
<dbReference type="PANTHER" id="PTHR15315">
    <property type="entry name" value="RING FINGER PROTEIN 41, 151"/>
    <property type="match status" value="1"/>
</dbReference>
<feature type="compositionally biased region" description="Polar residues" evidence="5">
    <location>
        <begin position="148"/>
        <end position="157"/>
    </location>
</feature>
<dbReference type="PANTHER" id="PTHR15315:SF26">
    <property type="entry name" value="E3 UBIQUITIN-PROTEIN LIGASE NRDP1"/>
    <property type="match status" value="1"/>
</dbReference>
<evidence type="ECO:0000256" key="2">
    <source>
        <dbReference type="ARBA" id="ARBA00022771"/>
    </source>
</evidence>
<proteinExistence type="predicted"/>
<feature type="compositionally biased region" description="Basic residues" evidence="5">
    <location>
        <begin position="42"/>
        <end position="52"/>
    </location>
</feature>
<feature type="compositionally biased region" description="Low complexity" evidence="5">
    <location>
        <begin position="652"/>
        <end position="667"/>
    </location>
</feature>
<reference evidence="7 8" key="1">
    <citation type="journal article" date="2018" name="Mol. Biol. Evol.">
        <title>Broad Genomic Sampling Reveals a Smut Pathogenic Ancestry of the Fungal Clade Ustilaginomycotina.</title>
        <authorList>
            <person name="Kijpornyongpan T."/>
            <person name="Mondo S.J."/>
            <person name="Barry K."/>
            <person name="Sandor L."/>
            <person name="Lee J."/>
            <person name="Lipzen A."/>
            <person name="Pangilinan J."/>
            <person name="LaButti K."/>
            <person name="Hainaut M."/>
            <person name="Henrissat B."/>
            <person name="Grigoriev I.V."/>
            <person name="Spatafora J.W."/>
            <person name="Aime M.C."/>
        </authorList>
    </citation>
    <scope>NUCLEOTIDE SEQUENCE [LARGE SCALE GENOMIC DNA]</scope>
    <source>
        <strain evidence="7 8">MCA 4718</strain>
    </source>
</reference>
<feature type="compositionally biased region" description="Low complexity" evidence="5">
    <location>
        <begin position="533"/>
        <end position="545"/>
    </location>
</feature>
<feature type="compositionally biased region" description="Basic and acidic residues" evidence="5">
    <location>
        <begin position="53"/>
        <end position="63"/>
    </location>
</feature>
<accession>A0A316UFJ1</accession>
<dbReference type="GO" id="GO:0008270">
    <property type="term" value="F:zinc ion binding"/>
    <property type="evidence" value="ECO:0007669"/>
    <property type="project" value="UniProtKB-KW"/>
</dbReference>
<keyword evidence="1" id="KW-0479">Metal-binding</keyword>
<evidence type="ECO:0000256" key="4">
    <source>
        <dbReference type="PROSITE-ProRule" id="PRU00175"/>
    </source>
</evidence>
<gene>
    <name evidence="7" type="ORF">BCV69DRAFT_296311</name>
</gene>
<keyword evidence="2 4" id="KW-0863">Zinc-finger</keyword>
<evidence type="ECO:0000259" key="6">
    <source>
        <dbReference type="PROSITE" id="PS50089"/>
    </source>
</evidence>
<dbReference type="Proteomes" id="UP000245942">
    <property type="component" value="Unassembled WGS sequence"/>
</dbReference>
<feature type="compositionally biased region" description="Acidic residues" evidence="5">
    <location>
        <begin position="638"/>
        <end position="651"/>
    </location>
</feature>
<dbReference type="Pfam" id="PF13445">
    <property type="entry name" value="zf-RING_UBOX"/>
    <property type="match status" value="1"/>
</dbReference>
<keyword evidence="3" id="KW-0862">Zinc</keyword>
<dbReference type="RefSeq" id="XP_025351169.1">
    <property type="nucleotide sequence ID" value="XM_025493997.1"/>
</dbReference>
<feature type="region of interest" description="Disordered" evidence="5">
    <location>
        <begin position="1"/>
        <end position="157"/>
    </location>
</feature>
<sequence length="702" mass="75469">MDRRGVASSRKRPRIASSPPLDAAHPGTHTDESPTEPAPGIKRSKSALKREKKRVEASARREAQGPSSAPVATQSNSKNGAMCRQTIEPASAMSEAEALTEDLEGIRGEHIVPVRNTKGKSQKRHKAPRQDALTPSTSGADQLLHSDPSATNATSGQLGRLNDSLAVSLGGARAAMKARDMEAAAAAAVAADREREHTLTRAREEQEEASKRAQQQALIDAQASLNQLRTEFERLQEENRAKDRVMQSQSSALSYLYGQASCAICLELAFRPHVLSPCGHTFCARCLIDWFQRPAQGEVVHIPAYFSESQRRDEEIAATRRRKKICPHCRGDVRGTPAEVWSIKGMIDRLDLSHRAGHFVVEGGAVNPQTAQEERYSRGVDLGTGTAIWEDIFDDRRPLEAIYDEAEGIYRCPNCTGEIVGIECCSCGAIYSDLEPDNFEDGSGDEESDDSHASGLPELYEPTLAATMGLYDPHPAGAENSDYPYEDDEESSIGSFIVDDNPAGESASHDGDDDDGDESDLSRIEREAERVARSASRRYGYSSDEGAGESDASDSSDSNSHAEDDAGAAILSHRGGRGGQPLRGAGASAHFARGRQRAAIVLDSDDDDEAAEPESVRSAAAARSHQPRSSRQRVPLSSDDEDEDNDSDGSESENGSSDAGSDVSVSNDVEDAADADRWLSYAGGDSSDDGNSSEEDSDDDSD</sequence>
<evidence type="ECO:0000313" key="7">
    <source>
        <dbReference type="EMBL" id="PWN24009.1"/>
    </source>
</evidence>
<dbReference type="InterPro" id="IPR017907">
    <property type="entry name" value="Znf_RING_CS"/>
</dbReference>
<feature type="region of interest" description="Disordered" evidence="5">
    <location>
        <begin position="468"/>
        <end position="702"/>
    </location>
</feature>
<organism evidence="7 8">
    <name type="scientific">Pseudomicrostroma glucosiphilum</name>
    <dbReference type="NCBI Taxonomy" id="1684307"/>
    <lineage>
        <taxon>Eukaryota</taxon>
        <taxon>Fungi</taxon>
        <taxon>Dikarya</taxon>
        <taxon>Basidiomycota</taxon>
        <taxon>Ustilaginomycotina</taxon>
        <taxon>Exobasidiomycetes</taxon>
        <taxon>Microstromatales</taxon>
        <taxon>Microstromatales incertae sedis</taxon>
        <taxon>Pseudomicrostroma</taxon>
    </lineage>
</organism>
<protein>
    <recommendedName>
        <fullName evidence="6">RING-type domain-containing protein</fullName>
    </recommendedName>
</protein>
<dbReference type="OrthoDB" id="6105938at2759"/>
<dbReference type="Gene3D" id="3.30.40.10">
    <property type="entry name" value="Zinc/RING finger domain, C3HC4 (zinc finger)"/>
    <property type="match status" value="1"/>
</dbReference>
<evidence type="ECO:0000256" key="3">
    <source>
        <dbReference type="ARBA" id="ARBA00022833"/>
    </source>
</evidence>
<dbReference type="InterPro" id="IPR001841">
    <property type="entry name" value="Znf_RING"/>
</dbReference>
<evidence type="ECO:0000256" key="5">
    <source>
        <dbReference type="SAM" id="MobiDB-lite"/>
    </source>
</evidence>
<name>A0A316UFJ1_9BASI</name>
<dbReference type="STRING" id="1684307.A0A316UFJ1"/>
<feature type="compositionally biased region" description="Acidic residues" evidence="5">
    <location>
        <begin position="686"/>
        <end position="702"/>
    </location>
</feature>
<dbReference type="InterPro" id="IPR027370">
    <property type="entry name" value="Znf-RING_euk"/>
</dbReference>
<feature type="compositionally biased region" description="Basic residues" evidence="5">
    <location>
        <begin position="117"/>
        <end position="127"/>
    </location>
</feature>
<keyword evidence="8" id="KW-1185">Reference proteome</keyword>
<feature type="region of interest" description="Disordered" evidence="5">
    <location>
        <begin position="187"/>
        <end position="216"/>
    </location>
</feature>
<evidence type="ECO:0000256" key="1">
    <source>
        <dbReference type="ARBA" id="ARBA00022723"/>
    </source>
</evidence>
<feature type="compositionally biased region" description="Basic and acidic residues" evidence="5">
    <location>
        <begin position="520"/>
        <end position="532"/>
    </location>
</feature>